<evidence type="ECO:0000259" key="3">
    <source>
        <dbReference type="Pfam" id="PF22725"/>
    </source>
</evidence>
<dbReference type="InterPro" id="IPR051450">
    <property type="entry name" value="Gfo/Idh/MocA_Oxidoreductases"/>
</dbReference>
<dbReference type="InterPro" id="IPR036291">
    <property type="entry name" value="NAD(P)-bd_dom_sf"/>
</dbReference>
<dbReference type="RefSeq" id="WP_120788409.1">
    <property type="nucleotide sequence ID" value="NZ_CP032624.1"/>
</dbReference>
<dbReference type="Gene3D" id="3.40.50.720">
    <property type="entry name" value="NAD(P)-binding Rossmann-like Domain"/>
    <property type="match status" value="1"/>
</dbReference>
<dbReference type="GO" id="GO:0000166">
    <property type="term" value="F:nucleotide binding"/>
    <property type="evidence" value="ECO:0007669"/>
    <property type="project" value="InterPro"/>
</dbReference>
<sequence length="334" mass="35664">MKIGFIGAGNIARAHGAALKQVEGVTLAGTFDPSRPTLERFAADFECAAFESTEALFDAVDAVYVLTPPKAHHNPVIDAIEHGKPVLCEKPITTDLIEARNMVETAEKAGVLFAMGFNNRARPQLRWLRDGVADGRIGSALSCWIRRLGYSRLDPGSNWRTSAGALAGMTIQSISHDIDMLRFVVGEITTVSAQIASSMPEVEGYDDNLSATVAFESGVVGNIHASWSSHLGSGSRGVVGTEGTMSIEGPGLWPMTRTRFARLGDTTEHVEEYPRATAEYMGYVGVGEAFLKAVVDGSAPLSTGRDGLRALEVSHALLRSAATGQFVDSRTIEP</sequence>
<dbReference type="OrthoDB" id="256869at2"/>
<dbReference type="Proteomes" id="UP000275069">
    <property type="component" value="Chromosome"/>
</dbReference>
<name>A0A387BFS2_9MICO</name>
<accession>A0A387BFS2</accession>
<dbReference type="AlphaFoldDB" id="A0A387BFS2"/>
<dbReference type="InterPro" id="IPR055170">
    <property type="entry name" value="GFO_IDH_MocA-like_dom"/>
</dbReference>
<evidence type="ECO:0000313" key="4">
    <source>
        <dbReference type="EMBL" id="AYG02875.1"/>
    </source>
</evidence>
<gene>
    <name evidence="4" type="ORF">D7I44_04615</name>
</gene>
<evidence type="ECO:0000313" key="5">
    <source>
        <dbReference type="Proteomes" id="UP000275069"/>
    </source>
</evidence>
<dbReference type="SUPFAM" id="SSF51735">
    <property type="entry name" value="NAD(P)-binding Rossmann-fold domains"/>
    <property type="match status" value="1"/>
</dbReference>
<dbReference type="PANTHER" id="PTHR43377">
    <property type="entry name" value="BILIVERDIN REDUCTASE A"/>
    <property type="match status" value="1"/>
</dbReference>
<feature type="domain" description="GFO/IDH/MocA-like oxidoreductase" evidence="3">
    <location>
        <begin position="127"/>
        <end position="245"/>
    </location>
</feature>
<dbReference type="SUPFAM" id="SSF55347">
    <property type="entry name" value="Glyceraldehyde-3-phosphate dehydrogenase-like, C-terminal domain"/>
    <property type="match status" value="1"/>
</dbReference>
<dbReference type="EMBL" id="CP032624">
    <property type="protein sequence ID" value="AYG02875.1"/>
    <property type="molecule type" value="Genomic_DNA"/>
</dbReference>
<keyword evidence="5" id="KW-1185">Reference proteome</keyword>
<dbReference type="KEGG" id="gry:D7I44_04615"/>
<proteinExistence type="predicted"/>
<organism evidence="4 5">
    <name type="scientific">Gryllotalpicola protaetiae</name>
    <dbReference type="NCBI Taxonomy" id="2419771"/>
    <lineage>
        <taxon>Bacteria</taxon>
        <taxon>Bacillati</taxon>
        <taxon>Actinomycetota</taxon>
        <taxon>Actinomycetes</taxon>
        <taxon>Micrococcales</taxon>
        <taxon>Microbacteriaceae</taxon>
        <taxon>Gryllotalpicola</taxon>
    </lineage>
</organism>
<reference evidence="4 5" key="1">
    <citation type="submission" date="2018-09" db="EMBL/GenBank/DDBJ databases">
        <title>Genome sequencing of strain 2DFW10M-5.</title>
        <authorList>
            <person name="Heo J."/>
            <person name="Kim S.-J."/>
            <person name="Kwon S.-W."/>
        </authorList>
    </citation>
    <scope>NUCLEOTIDE SEQUENCE [LARGE SCALE GENOMIC DNA]</scope>
    <source>
        <strain evidence="4 5">2DFW10M-5</strain>
    </source>
</reference>
<evidence type="ECO:0000256" key="1">
    <source>
        <dbReference type="ARBA" id="ARBA00023027"/>
    </source>
</evidence>
<dbReference type="Pfam" id="PF22725">
    <property type="entry name" value="GFO_IDH_MocA_C3"/>
    <property type="match status" value="1"/>
</dbReference>
<feature type="domain" description="Gfo/Idh/MocA-like oxidoreductase N-terminal" evidence="2">
    <location>
        <begin position="1"/>
        <end position="117"/>
    </location>
</feature>
<protein>
    <submittedName>
        <fullName evidence="4">Gfo/Idh/MocA family oxidoreductase</fullName>
    </submittedName>
</protein>
<dbReference type="Pfam" id="PF01408">
    <property type="entry name" value="GFO_IDH_MocA"/>
    <property type="match status" value="1"/>
</dbReference>
<dbReference type="Gene3D" id="3.30.360.10">
    <property type="entry name" value="Dihydrodipicolinate Reductase, domain 2"/>
    <property type="match status" value="1"/>
</dbReference>
<keyword evidence="1" id="KW-0520">NAD</keyword>
<evidence type="ECO:0000259" key="2">
    <source>
        <dbReference type="Pfam" id="PF01408"/>
    </source>
</evidence>
<dbReference type="InterPro" id="IPR000683">
    <property type="entry name" value="Gfo/Idh/MocA-like_OxRdtase_N"/>
</dbReference>
<dbReference type="PANTHER" id="PTHR43377:SF1">
    <property type="entry name" value="BILIVERDIN REDUCTASE A"/>
    <property type="match status" value="1"/>
</dbReference>